<dbReference type="SUPFAM" id="SSF52402">
    <property type="entry name" value="Adenine nucleotide alpha hydrolases-like"/>
    <property type="match status" value="2"/>
</dbReference>
<evidence type="ECO:0000313" key="3">
    <source>
        <dbReference type="EMBL" id="GAA5017981.1"/>
    </source>
</evidence>
<comment type="similarity">
    <text evidence="1">Belongs to the universal stress protein A family.</text>
</comment>
<protein>
    <submittedName>
        <fullName evidence="3">Universal stress protein</fullName>
    </submittedName>
</protein>
<dbReference type="EMBL" id="BAABKB010000016">
    <property type="protein sequence ID" value="GAA5017981.1"/>
    <property type="molecule type" value="Genomic_DNA"/>
</dbReference>
<organism evidence="3 4">
    <name type="scientific">Streptomyces siamensis</name>
    <dbReference type="NCBI Taxonomy" id="1274986"/>
    <lineage>
        <taxon>Bacteria</taxon>
        <taxon>Bacillati</taxon>
        <taxon>Actinomycetota</taxon>
        <taxon>Actinomycetes</taxon>
        <taxon>Kitasatosporales</taxon>
        <taxon>Streptomycetaceae</taxon>
        <taxon>Streptomyces</taxon>
    </lineage>
</organism>
<feature type="domain" description="UspA" evidence="2">
    <location>
        <begin position="161"/>
        <end position="298"/>
    </location>
</feature>
<feature type="domain" description="UspA" evidence="2">
    <location>
        <begin position="1"/>
        <end position="138"/>
    </location>
</feature>
<dbReference type="InterPro" id="IPR006016">
    <property type="entry name" value="UspA"/>
</dbReference>
<dbReference type="PANTHER" id="PTHR46268:SF6">
    <property type="entry name" value="UNIVERSAL STRESS PROTEIN UP12"/>
    <property type="match status" value="1"/>
</dbReference>
<proteinExistence type="inferred from homology"/>
<dbReference type="Gene3D" id="3.40.50.620">
    <property type="entry name" value="HUPs"/>
    <property type="match status" value="2"/>
</dbReference>
<evidence type="ECO:0000256" key="1">
    <source>
        <dbReference type="ARBA" id="ARBA00008791"/>
    </source>
</evidence>
<keyword evidence="4" id="KW-1185">Reference proteome</keyword>
<dbReference type="PANTHER" id="PTHR46268">
    <property type="entry name" value="STRESS RESPONSE PROTEIN NHAX"/>
    <property type="match status" value="1"/>
</dbReference>
<gene>
    <name evidence="3" type="ORF">GCM10023335_45150</name>
</gene>
<dbReference type="InterPro" id="IPR006015">
    <property type="entry name" value="Universal_stress_UspA"/>
</dbReference>
<evidence type="ECO:0000259" key="2">
    <source>
        <dbReference type="Pfam" id="PF00582"/>
    </source>
</evidence>
<dbReference type="Pfam" id="PF00582">
    <property type="entry name" value="Usp"/>
    <property type="match status" value="2"/>
</dbReference>
<dbReference type="InterPro" id="IPR014729">
    <property type="entry name" value="Rossmann-like_a/b/a_fold"/>
</dbReference>
<dbReference type="Proteomes" id="UP001501759">
    <property type="component" value="Unassembled WGS sequence"/>
</dbReference>
<sequence length="301" mass="31357">MPRTVTVGLDGSPESRAAAEWAAREAGLRGLPLRVLHVSEPAPHPMARAPFLGAETHQHWAERVPRESVVGIRLRHPGIEVSGENVTGHPVDVLCGAAAAADLLVLGTRGLGGTGGCVLGSVGMAVVARAERPVVLVRAGEQAADEHEKDPAGVPSAAAPFRPVVLGLDTENPDGTPIGFAFDAAVRRATTLRVVRCWKPAPYHGYGTSADAGRRAATAPYESAALAETVGPWRQKYPDVDVVEESRCGSPAVCLVEASREASLVVVGRQARRSAFGAHIGHVTHAVLHHSTAPVAVVVHG</sequence>
<dbReference type="PRINTS" id="PR01438">
    <property type="entry name" value="UNVRSLSTRESS"/>
</dbReference>
<dbReference type="RefSeq" id="WP_345652070.1">
    <property type="nucleotide sequence ID" value="NZ_BAABKB010000016.1"/>
</dbReference>
<evidence type="ECO:0000313" key="4">
    <source>
        <dbReference type="Proteomes" id="UP001501759"/>
    </source>
</evidence>
<reference evidence="4" key="1">
    <citation type="journal article" date="2019" name="Int. J. Syst. Evol. Microbiol.">
        <title>The Global Catalogue of Microorganisms (GCM) 10K type strain sequencing project: providing services to taxonomists for standard genome sequencing and annotation.</title>
        <authorList>
            <consortium name="The Broad Institute Genomics Platform"/>
            <consortium name="The Broad Institute Genome Sequencing Center for Infectious Disease"/>
            <person name="Wu L."/>
            <person name="Ma J."/>
        </authorList>
    </citation>
    <scope>NUCLEOTIDE SEQUENCE [LARGE SCALE GENOMIC DNA]</scope>
    <source>
        <strain evidence="4">JCM 18409</strain>
    </source>
</reference>
<comment type="caution">
    <text evidence="3">The sequence shown here is derived from an EMBL/GenBank/DDBJ whole genome shotgun (WGS) entry which is preliminary data.</text>
</comment>
<name>A0ABP9J1Y9_9ACTN</name>
<accession>A0ABP9J1Y9</accession>